<sequence length="76" mass="8566">MTIMIKNQTLITILCSLILTSFSGVYTSQINPAIAAETEVNNPLDNTEWELVSWDESQPLGEKRPTISFTNYQKLC</sequence>
<comment type="caution">
    <text evidence="1">The sequence shown here is derived from an EMBL/GenBank/DDBJ whole genome shotgun (WGS) entry which is preliminary data.</text>
</comment>
<name>A0A401III9_APHSA</name>
<organism evidence="1 2">
    <name type="scientific">Aphanothece sacrum FPU1</name>
    <dbReference type="NCBI Taxonomy" id="1920663"/>
    <lineage>
        <taxon>Bacteria</taxon>
        <taxon>Bacillati</taxon>
        <taxon>Cyanobacteriota</taxon>
        <taxon>Cyanophyceae</taxon>
        <taxon>Oscillatoriophycideae</taxon>
        <taxon>Chroococcales</taxon>
        <taxon>Aphanothecaceae</taxon>
        <taxon>Aphanothece</taxon>
    </lineage>
</organism>
<dbReference type="Proteomes" id="UP000287247">
    <property type="component" value="Unassembled WGS sequence"/>
</dbReference>
<dbReference type="EMBL" id="BDQK01000013">
    <property type="protein sequence ID" value="GBF81098.1"/>
    <property type="molecule type" value="Genomic_DNA"/>
</dbReference>
<gene>
    <name evidence="1" type="ORF">AsFPU1_2508</name>
</gene>
<reference evidence="2" key="1">
    <citation type="submission" date="2017-05" db="EMBL/GenBank/DDBJ databases">
        <title>Physiological properties and genetic analysis related to exopolysaccharide production of fresh-water unicellular cyanobacterium Aphanothece sacrum, Suizenji Nori, that has been cultured as a food source in Japan.</title>
        <authorList>
            <person name="Kanesaki Y."/>
            <person name="Yoshikawa S."/>
            <person name="Ohki K."/>
        </authorList>
    </citation>
    <scope>NUCLEOTIDE SEQUENCE [LARGE SCALE GENOMIC DNA]</scope>
    <source>
        <strain evidence="2">FPU1</strain>
    </source>
</reference>
<dbReference type="RefSeq" id="WP_124975330.1">
    <property type="nucleotide sequence ID" value="NZ_BDQK01000013.1"/>
</dbReference>
<protein>
    <submittedName>
        <fullName evidence="1">Lambda family phage tail tape measure protein</fullName>
    </submittedName>
</protein>
<keyword evidence="2" id="KW-1185">Reference proteome</keyword>
<proteinExistence type="predicted"/>
<evidence type="ECO:0000313" key="2">
    <source>
        <dbReference type="Proteomes" id="UP000287247"/>
    </source>
</evidence>
<accession>A0A401III9</accession>
<dbReference type="AlphaFoldDB" id="A0A401III9"/>
<evidence type="ECO:0000313" key="1">
    <source>
        <dbReference type="EMBL" id="GBF81098.1"/>
    </source>
</evidence>